<comment type="caution">
    <text evidence="1">The sequence shown here is derived from an EMBL/GenBank/DDBJ whole genome shotgun (WGS) entry which is preliminary data.</text>
</comment>
<organism evidence="1 2">
    <name type="scientific">Rhizophagus clarus</name>
    <dbReference type="NCBI Taxonomy" id="94130"/>
    <lineage>
        <taxon>Eukaryota</taxon>
        <taxon>Fungi</taxon>
        <taxon>Fungi incertae sedis</taxon>
        <taxon>Mucoromycota</taxon>
        <taxon>Glomeromycotina</taxon>
        <taxon>Glomeromycetes</taxon>
        <taxon>Glomerales</taxon>
        <taxon>Glomeraceae</taxon>
        <taxon>Rhizophagus</taxon>
    </lineage>
</organism>
<reference evidence="1" key="1">
    <citation type="submission" date="2019-10" db="EMBL/GenBank/DDBJ databases">
        <title>Conservation and host-specific expression of non-tandemly repeated heterogenous ribosome RNA gene in arbuscular mycorrhizal fungi.</title>
        <authorList>
            <person name="Maeda T."/>
            <person name="Kobayashi Y."/>
            <person name="Nakagawa T."/>
            <person name="Ezawa T."/>
            <person name="Yamaguchi K."/>
            <person name="Bino T."/>
            <person name="Nishimoto Y."/>
            <person name="Shigenobu S."/>
            <person name="Kawaguchi M."/>
        </authorList>
    </citation>
    <scope>NUCLEOTIDE SEQUENCE</scope>
    <source>
        <strain evidence="1">HR1</strain>
    </source>
</reference>
<accession>A0A8H3QMI8</accession>
<dbReference type="AlphaFoldDB" id="A0A8H3QMI8"/>
<dbReference type="EMBL" id="BLAL01000059">
    <property type="protein sequence ID" value="GES82069.1"/>
    <property type="molecule type" value="Genomic_DNA"/>
</dbReference>
<protein>
    <submittedName>
        <fullName evidence="1">Ribonuclease H-like domain-containing protein</fullName>
    </submittedName>
</protein>
<sequence length="174" mass="20047">MRLRLPVDTVIHFGTKVLEGHFANDRLEQKFNENSEQSQTKITGFHESSKLSQERYHEITRACVKVFVICGIPCHVIESPFFIELLKTLRPGCMPLSRDNNLSGELFTQEAAVVNQQIIKELKNSTTLTLSCDRWTNVANESICLIHMPDHKEYLWCLKNLSEESHTSVFLQKK</sequence>
<evidence type="ECO:0000313" key="1">
    <source>
        <dbReference type="EMBL" id="GES82069.1"/>
    </source>
</evidence>
<proteinExistence type="predicted"/>
<gene>
    <name evidence="1" type="ORF">RCL2_000929900</name>
</gene>
<dbReference type="OrthoDB" id="6382074at2759"/>
<name>A0A8H3QMI8_9GLOM</name>
<dbReference type="Proteomes" id="UP000615446">
    <property type="component" value="Unassembled WGS sequence"/>
</dbReference>
<evidence type="ECO:0000313" key="2">
    <source>
        <dbReference type="Proteomes" id="UP000615446"/>
    </source>
</evidence>